<dbReference type="HOGENOM" id="CLU_2307450_0_0_1"/>
<organism evidence="1 2">
    <name type="scientific">Punctularia strigosozonata (strain HHB-11173)</name>
    <name type="common">White-rot fungus</name>
    <dbReference type="NCBI Taxonomy" id="741275"/>
    <lineage>
        <taxon>Eukaryota</taxon>
        <taxon>Fungi</taxon>
        <taxon>Dikarya</taxon>
        <taxon>Basidiomycota</taxon>
        <taxon>Agaricomycotina</taxon>
        <taxon>Agaricomycetes</taxon>
        <taxon>Corticiales</taxon>
        <taxon>Punctulariaceae</taxon>
        <taxon>Punctularia</taxon>
    </lineage>
</organism>
<accession>R7S4N9</accession>
<dbReference type="Proteomes" id="UP000054196">
    <property type="component" value="Unassembled WGS sequence"/>
</dbReference>
<sequence>MEVFGTTVPRGSFVVKVNYSLPRFRELQALDLRQLHAAIRADLDALGRIPYPAARTLQHCPDPPIMGTVLFSWNISKPLLQSACPKITGADRDVLFRRHM</sequence>
<evidence type="ECO:0000313" key="1">
    <source>
        <dbReference type="EMBL" id="EIN04752.1"/>
    </source>
</evidence>
<keyword evidence="2" id="KW-1185">Reference proteome</keyword>
<dbReference type="KEGG" id="psq:PUNSTDRAFT_47382"/>
<dbReference type="RefSeq" id="XP_007388145.1">
    <property type="nucleotide sequence ID" value="XM_007388083.1"/>
</dbReference>
<protein>
    <submittedName>
        <fullName evidence="1">Uncharacterized protein</fullName>
    </submittedName>
</protein>
<proteinExistence type="predicted"/>
<name>R7S4N9_PUNST</name>
<gene>
    <name evidence="1" type="ORF">PUNSTDRAFT_47382</name>
</gene>
<dbReference type="AlphaFoldDB" id="R7S4N9"/>
<evidence type="ECO:0000313" key="2">
    <source>
        <dbReference type="Proteomes" id="UP000054196"/>
    </source>
</evidence>
<dbReference type="GeneID" id="18882877"/>
<dbReference type="EMBL" id="JH687553">
    <property type="protein sequence ID" value="EIN04752.1"/>
    <property type="molecule type" value="Genomic_DNA"/>
</dbReference>
<reference evidence="2" key="1">
    <citation type="journal article" date="2012" name="Science">
        <title>The Paleozoic origin of enzymatic lignin decomposition reconstructed from 31 fungal genomes.</title>
        <authorList>
            <person name="Floudas D."/>
            <person name="Binder M."/>
            <person name="Riley R."/>
            <person name="Barry K."/>
            <person name="Blanchette R.A."/>
            <person name="Henrissat B."/>
            <person name="Martinez A.T."/>
            <person name="Otillar R."/>
            <person name="Spatafora J.W."/>
            <person name="Yadav J.S."/>
            <person name="Aerts A."/>
            <person name="Benoit I."/>
            <person name="Boyd A."/>
            <person name="Carlson A."/>
            <person name="Copeland A."/>
            <person name="Coutinho P.M."/>
            <person name="de Vries R.P."/>
            <person name="Ferreira P."/>
            <person name="Findley K."/>
            <person name="Foster B."/>
            <person name="Gaskell J."/>
            <person name="Glotzer D."/>
            <person name="Gorecki P."/>
            <person name="Heitman J."/>
            <person name="Hesse C."/>
            <person name="Hori C."/>
            <person name="Igarashi K."/>
            <person name="Jurgens J.A."/>
            <person name="Kallen N."/>
            <person name="Kersten P."/>
            <person name="Kohler A."/>
            <person name="Kuees U."/>
            <person name="Kumar T.K.A."/>
            <person name="Kuo A."/>
            <person name="LaButti K."/>
            <person name="Larrondo L.F."/>
            <person name="Lindquist E."/>
            <person name="Ling A."/>
            <person name="Lombard V."/>
            <person name="Lucas S."/>
            <person name="Lundell T."/>
            <person name="Martin R."/>
            <person name="McLaughlin D.J."/>
            <person name="Morgenstern I."/>
            <person name="Morin E."/>
            <person name="Murat C."/>
            <person name="Nagy L.G."/>
            <person name="Nolan M."/>
            <person name="Ohm R.A."/>
            <person name="Patyshakuliyeva A."/>
            <person name="Rokas A."/>
            <person name="Ruiz-Duenas F.J."/>
            <person name="Sabat G."/>
            <person name="Salamov A."/>
            <person name="Samejima M."/>
            <person name="Schmutz J."/>
            <person name="Slot J.C."/>
            <person name="St John F."/>
            <person name="Stenlid J."/>
            <person name="Sun H."/>
            <person name="Sun S."/>
            <person name="Syed K."/>
            <person name="Tsang A."/>
            <person name="Wiebenga A."/>
            <person name="Young D."/>
            <person name="Pisabarro A."/>
            <person name="Eastwood D.C."/>
            <person name="Martin F."/>
            <person name="Cullen D."/>
            <person name="Grigoriev I.V."/>
            <person name="Hibbett D.S."/>
        </authorList>
    </citation>
    <scope>NUCLEOTIDE SEQUENCE [LARGE SCALE GENOMIC DNA]</scope>
    <source>
        <strain evidence="2">HHB-11173 SS5</strain>
    </source>
</reference>